<evidence type="ECO:0000313" key="1">
    <source>
        <dbReference type="EMBL" id="KIA60893.1"/>
    </source>
</evidence>
<proteinExistence type="predicted"/>
<gene>
    <name evidence="1" type="ORF">FG87_34565</name>
</gene>
<sequence length="105" mass="10879">MGGSVTVDPAVLQQIGANLKSSAAVIGNKVTDARRQDFGAAQAGRSYAAEGTKVHDGLARFATWLQNWQGAVDKTGAQITTSATTYATVDDANVRKITAVGVQLT</sequence>
<accession>A0ABR4Z6G1</accession>
<dbReference type="RefSeq" id="WP_043678974.1">
    <property type="nucleotide sequence ID" value="NZ_BDCI01000045.1"/>
</dbReference>
<organism evidence="1 2">
    <name type="scientific">Nocardia vulneris</name>
    <dbReference type="NCBI Taxonomy" id="1141657"/>
    <lineage>
        <taxon>Bacteria</taxon>
        <taxon>Bacillati</taxon>
        <taxon>Actinomycetota</taxon>
        <taxon>Actinomycetes</taxon>
        <taxon>Mycobacteriales</taxon>
        <taxon>Nocardiaceae</taxon>
        <taxon>Nocardia</taxon>
    </lineage>
</organism>
<evidence type="ECO:0008006" key="3">
    <source>
        <dbReference type="Google" id="ProtNLM"/>
    </source>
</evidence>
<dbReference type="EMBL" id="JNFP01000057">
    <property type="protein sequence ID" value="KIA60893.1"/>
    <property type="molecule type" value="Genomic_DNA"/>
</dbReference>
<dbReference type="Proteomes" id="UP000031364">
    <property type="component" value="Unassembled WGS sequence"/>
</dbReference>
<name>A0ABR4Z6G1_9NOCA</name>
<reference evidence="1 2" key="1">
    <citation type="journal article" date="2014" name="Int. J. Syst. Evol. Microbiol.">
        <title>Nocardia vulneris sp. nov., isolated from wounds of human patients in North America.</title>
        <authorList>
            <person name="Lasker B.A."/>
            <person name="Bell M."/>
            <person name="Klenk H.P."/>
            <person name="Sproer C."/>
            <person name="Schumann C."/>
            <person name="Schumann P."/>
            <person name="Brown J.M."/>
        </authorList>
    </citation>
    <scope>NUCLEOTIDE SEQUENCE [LARGE SCALE GENOMIC DNA]</scope>
    <source>
        <strain evidence="1 2">W9851</strain>
    </source>
</reference>
<protein>
    <recommendedName>
        <fullName evidence="3">Excreted virulence factor EspC (Type VII ESX diderm)</fullName>
    </recommendedName>
</protein>
<comment type="caution">
    <text evidence="1">The sequence shown here is derived from an EMBL/GenBank/DDBJ whole genome shotgun (WGS) entry which is preliminary data.</text>
</comment>
<evidence type="ECO:0000313" key="2">
    <source>
        <dbReference type="Proteomes" id="UP000031364"/>
    </source>
</evidence>
<keyword evidence="2" id="KW-1185">Reference proteome</keyword>